<dbReference type="AlphaFoldDB" id="A0A5N6U3P0"/>
<dbReference type="PANTHER" id="PTHR10622:SF10">
    <property type="entry name" value="HET DOMAIN-CONTAINING PROTEIN"/>
    <property type="match status" value="1"/>
</dbReference>
<dbReference type="InterPro" id="IPR036322">
    <property type="entry name" value="WD40_repeat_dom_sf"/>
</dbReference>
<keyword evidence="6" id="KW-1185">Reference proteome</keyword>
<evidence type="ECO:0000256" key="1">
    <source>
        <dbReference type="ARBA" id="ARBA00022574"/>
    </source>
</evidence>
<dbReference type="InterPro" id="IPR015943">
    <property type="entry name" value="WD40/YVTN_repeat-like_dom_sf"/>
</dbReference>
<dbReference type="Gene3D" id="2.130.10.10">
    <property type="entry name" value="YVTN repeat-like/Quinoprotein amine dehydrogenase"/>
    <property type="match status" value="3"/>
</dbReference>
<evidence type="ECO:0000313" key="5">
    <source>
        <dbReference type="EMBL" id="KAE8153243.1"/>
    </source>
</evidence>
<dbReference type="EMBL" id="ML742042">
    <property type="protein sequence ID" value="KAE8153243.1"/>
    <property type="molecule type" value="Genomic_DNA"/>
</dbReference>
<feature type="repeat" description="WD" evidence="3">
    <location>
        <begin position="263"/>
        <end position="304"/>
    </location>
</feature>
<feature type="repeat" description="WD" evidence="3">
    <location>
        <begin position="305"/>
        <end position="345"/>
    </location>
</feature>
<feature type="repeat" description="WD" evidence="3">
    <location>
        <begin position="345"/>
        <end position="381"/>
    </location>
</feature>
<proteinExistence type="predicted"/>
<evidence type="ECO:0000313" key="6">
    <source>
        <dbReference type="Proteomes" id="UP000325780"/>
    </source>
</evidence>
<dbReference type="InterPro" id="IPR019775">
    <property type="entry name" value="WD40_repeat_CS"/>
</dbReference>
<dbReference type="OrthoDB" id="538223at2759"/>
<feature type="repeat" description="WD" evidence="3">
    <location>
        <begin position="387"/>
        <end position="427"/>
    </location>
</feature>
<dbReference type="CDD" id="cd00200">
    <property type="entry name" value="WD40"/>
    <property type="match status" value="1"/>
</dbReference>
<dbReference type="SUPFAM" id="SSF50978">
    <property type="entry name" value="WD40 repeat-like"/>
    <property type="match status" value="1"/>
</dbReference>
<dbReference type="PROSITE" id="PS00678">
    <property type="entry name" value="WD_REPEATS_1"/>
    <property type="match status" value="1"/>
</dbReference>
<evidence type="ECO:0000259" key="4">
    <source>
        <dbReference type="Pfam" id="PF06985"/>
    </source>
</evidence>
<feature type="repeat" description="WD" evidence="3">
    <location>
        <begin position="434"/>
        <end position="468"/>
    </location>
</feature>
<dbReference type="InterPro" id="IPR001680">
    <property type="entry name" value="WD40_rpt"/>
</dbReference>
<name>A0A5N6U3P0_ASPAV</name>
<sequence>MRLINVKTYRLEEFFNEQIPPYAILSHTWGSDRDEVSFRDITEGNAKGASRWPIKLDGCCKQAEEDGLHYVWIDTCCIDKTNSVELGEAINSMFRWYKEATICYAYLSDVTVGSVEANNPHMDSEFSASHWFQRGWTLQELLAPRKLHFYNSTWKFIGSKTHIKLLHLTEKSLQAKQSERESSMHIKMHNLENTALSKRYTPVQPAKIRISDGKLITRHILTKDVQGPYKVAFSPDGRILASSGNYTRVILWHMITGKICRILTDHTSLVVCVAFSPDGRLVAAGASDSTIRLWEVASGALRNTLTGHNGLITSLAFSPDGRSLATGGGNVARLWDVATGTVLNMIRYDHYVESLAFSPNGKILAFGADVDTVRLWDIATGVVHNIVAKHGSHVNDVAFSPDGRFLAAGGLNAITLWDIEAREIWNRSELYTRVNSVAFSPDSKLLASGATDHTIKCWDVATGALRHTLTGHTGDLLSVAFSPNGGSWRLGLRPIQSDSGRSTPVDGRL</sequence>
<dbReference type="InterPro" id="IPR020472">
    <property type="entry name" value="WD40_PAC1"/>
</dbReference>
<dbReference type="PANTHER" id="PTHR10622">
    <property type="entry name" value="HET DOMAIN-CONTAINING PROTEIN"/>
    <property type="match status" value="1"/>
</dbReference>
<keyword evidence="2" id="KW-0677">Repeat</keyword>
<feature type="domain" description="Heterokaryon incompatibility" evidence="4">
    <location>
        <begin position="22"/>
        <end position="111"/>
    </location>
</feature>
<gene>
    <name evidence="5" type="ORF">BDV25DRAFT_137149</name>
</gene>
<dbReference type="PRINTS" id="PR00320">
    <property type="entry name" value="GPROTEINBRPT"/>
</dbReference>
<dbReference type="SMART" id="SM00320">
    <property type="entry name" value="WD40"/>
    <property type="match status" value="7"/>
</dbReference>
<dbReference type="Proteomes" id="UP000325780">
    <property type="component" value="Unassembled WGS sequence"/>
</dbReference>
<dbReference type="PROSITE" id="PS50082">
    <property type="entry name" value="WD_REPEATS_2"/>
    <property type="match status" value="5"/>
</dbReference>
<dbReference type="Pfam" id="PF00400">
    <property type="entry name" value="WD40"/>
    <property type="match status" value="7"/>
</dbReference>
<accession>A0A5N6U3P0</accession>
<dbReference type="PROSITE" id="PS50294">
    <property type="entry name" value="WD_REPEATS_REGION"/>
    <property type="match status" value="3"/>
</dbReference>
<organism evidence="5 6">
    <name type="scientific">Aspergillus avenaceus</name>
    <dbReference type="NCBI Taxonomy" id="36643"/>
    <lineage>
        <taxon>Eukaryota</taxon>
        <taxon>Fungi</taxon>
        <taxon>Dikarya</taxon>
        <taxon>Ascomycota</taxon>
        <taxon>Pezizomycotina</taxon>
        <taxon>Eurotiomycetes</taxon>
        <taxon>Eurotiomycetidae</taxon>
        <taxon>Eurotiales</taxon>
        <taxon>Aspergillaceae</taxon>
        <taxon>Aspergillus</taxon>
        <taxon>Aspergillus subgen. Circumdati</taxon>
    </lineage>
</organism>
<dbReference type="InterPro" id="IPR010730">
    <property type="entry name" value="HET"/>
</dbReference>
<protein>
    <submittedName>
        <fullName evidence="5">WD40-repeat-containing domain protein</fullName>
    </submittedName>
</protein>
<keyword evidence="1 3" id="KW-0853">WD repeat</keyword>
<reference evidence="5 6" key="1">
    <citation type="submission" date="2019-04" db="EMBL/GenBank/DDBJ databases">
        <title>Friends and foes A comparative genomics study of 23 Aspergillus species from section Flavi.</title>
        <authorList>
            <consortium name="DOE Joint Genome Institute"/>
            <person name="Kjaerbolling I."/>
            <person name="Vesth T."/>
            <person name="Frisvad J.C."/>
            <person name="Nybo J.L."/>
            <person name="Theobald S."/>
            <person name="Kildgaard S."/>
            <person name="Isbrandt T."/>
            <person name="Kuo A."/>
            <person name="Sato A."/>
            <person name="Lyhne E.K."/>
            <person name="Kogle M.E."/>
            <person name="Wiebenga A."/>
            <person name="Kun R.S."/>
            <person name="Lubbers R.J."/>
            <person name="Makela M.R."/>
            <person name="Barry K."/>
            <person name="Chovatia M."/>
            <person name="Clum A."/>
            <person name="Daum C."/>
            <person name="Haridas S."/>
            <person name="He G."/>
            <person name="LaButti K."/>
            <person name="Lipzen A."/>
            <person name="Mondo S."/>
            <person name="Riley R."/>
            <person name="Salamov A."/>
            <person name="Simmons B.A."/>
            <person name="Magnuson J.K."/>
            <person name="Henrissat B."/>
            <person name="Mortensen U.H."/>
            <person name="Larsen T.O."/>
            <person name="Devries R.P."/>
            <person name="Grigoriev I.V."/>
            <person name="Machida M."/>
            <person name="Baker S.E."/>
            <person name="Andersen M.R."/>
        </authorList>
    </citation>
    <scope>NUCLEOTIDE SEQUENCE [LARGE SCALE GENOMIC DNA]</scope>
    <source>
        <strain evidence="5 6">IBT 18842</strain>
    </source>
</reference>
<dbReference type="Pfam" id="PF06985">
    <property type="entry name" value="HET"/>
    <property type="match status" value="1"/>
</dbReference>
<evidence type="ECO:0000256" key="2">
    <source>
        <dbReference type="ARBA" id="ARBA00022737"/>
    </source>
</evidence>
<evidence type="ECO:0000256" key="3">
    <source>
        <dbReference type="PROSITE-ProRule" id="PRU00221"/>
    </source>
</evidence>